<dbReference type="EMBL" id="FOKA01000001">
    <property type="protein sequence ID" value="SFA72621.1"/>
    <property type="molecule type" value="Genomic_DNA"/>
</dbReference>
<evidence type="ECO:0000313" key="2">
    <source>
        <dbReference type="Proteomes" id="UP000199012"/>
    </source>
</evidence>
<dbReference type="Proteomes" id="UP000199012">
    <property type="component" value="Unassembled WGS sequence"/>
</dbReference>
<gene>
    <name evidence="1" type="ORF">SAMN05421867_101238</name>
</gene>
<proteinExistence type="predicted"/>
<dbReference type="CDD" id="cd00586">
    <property type="entry name" value="4HBT"/>
    <property type="match status" value="1"/>
</dbReference>
<keyword evidence="1" id="KW-0378">Hydrolase</keyword>
<sequence>MPVHLRWSDMDAYAHVNNVAMMVLLEEARIAAFWSAPPGGPAAGGTGRAGGGPHATAVLEAGPDAAVATFVARHEIEYLVPLPYLRDPVVVALWLGRMGGASLDICYEVRDRPAADPASVVHARAESTLVLMDTATGRPRRIGPAERAVWEPYVEEPVALRRRTRA</sequence>
<dbReference type="Pfam" id="PF13279">
    <property type="entry name" value="4HBT_2"/>
    <property type="match status" value="1"/>
</dbReference>
<dbReference type="SUPFAM" id="SSF54637">
    <property type="entry name" value="Thioesterase/thiol ester dehydrase-isomerase"/>
    <property type="match status" value="1"/>
</dbReference>
<accession>A0A1I0V8G1</accession>
<name>A0A1I0V8G1_9CELL</name>
<dbReference type="AlphaFoldDB" id="A0A1I0V8G1"/>
<dbReference type="STRING" id="988821.SAMN05421867_101238"/>
<evidence type="ECO:0000313" key="1">
    <source>
        <dbReference type="EMBL" id="SFA72621.1"/>
    </source>
</evidence>
<dbReference type="GO" id="GO:0016787">
    <property type="term" value="F:hydrolase activity"/>
    <property type="evidence" value="ECO:0007669"/>
    <property type="project" value="UniProtKB-KW"/>
</dbReference>
<dbReference type="Gene3D" id="3.10.129.10">
    <property type="entry name" value="Hotdog Thioesterase"/>
    <property type="match status" value="1"/>
</dbReference>
<keyword evidence="2" id="KW-1185">Reference proteome</keyword>
<reference evidence="1 2" key="1">
    <citation type="submission" date="2016-10" db="EMBL/GenBank/DDBJ databases">
        <authorList>
            <person name="de Groot N.N."/>
        </authorList>
    </citation>
    <scope>NUCLEOTIDE SEQUENCE [LARGE SCALE GENOMIC DNA]</scope>
    <source>
        <strain evidence="1 2">CGMCC 4.6945</strain>
    </source>
</reference>
<dbReference type="InterPro" id="IPR029069">
    <property type="entry name" value="HotDog_dom_sf"/>
</dbReference>
<protein>
    <submittedName>
        <fullName evidence="1">Acyl-CoA thioester hydrolase</fullName>
    </submittedName>
</protein>
<organism evidence="1 2">
    <name type="scientific">Cellulomonas marina</name>
    <dbReference type="NCBI Taxonomy" id="988821"/>
    <lineage>
        <taxon>Bacteria</taxon>
        <taxon>Bacillati</taxon>
        <taxon>Actinomycetota</taxon>
        <taxon>Actinomycetes</taxon>
        <taxon>Micrococcales</taxon>
        <taxon>Cellulomonadaceae</taxon>
        <taxon>Cellulomonas</taxon>
    </lineage>
</organism>